<protein>
    <submittedName>
        <fullName>PSEUDOTHIONIN-ST1</fullName>
    </submittedName>
</protein>
<organism>
    <name type="scientific">Solanum tuberosum</name>
    <name type="common">Potato</name>
    <dbReference type="NCBI Taxonomy" id="4113"/>
    <lineage>
        <taxon>Eukaryota</taxon>
        <taxon>Viridiplantae</taxon>
        <taxon>Streptophyta</taxon>
        <taxon>Embryophyta</taxon>
        <taxon>Tracheophyta</taxon>
        <taxon>Spermatophyta</taxon>
        <taxon>Magnoliopsida</taxon>
        <taxon>eudicotyledons</taxon>
        <taxon>Gunneridae</taxon>
        <taxon>Pentapetalae</taxon>
        <taxon>asterids</taxon>
        <taxon>lamiids</taxon>
        <taxon>Solanales</taxon>
        <taxon>Solanaceae</taxon>
        <taxon>Solanoideae</taxon>
        <taxon>Solaneae</taxon>
        <taxon>Solanum</taxon>
    </lineage>
</organism>
<dbReference type="Gene3D" id="3.30.30.10">
    <property type="entry name" value="Knottin, scorpion toxin-like"/>
    <property type="match status" value="1"/>
</dbReference>
<name>Q9S8M3_SOLTU</name>
<dbReference type="InterPro" id="IPR036574">
    <property type="entry name" value="Scorpion_toxin-like_sf"/>
</dbReference>
<evidence type="ECO:0000259" key="1">
    <source>
        <dbReference type="Pfam" id="PF00304"/>
    </source>
</evidence>
<keyword id="KW-0903">Direct protein sequencing</keyword>
<proteinExistence type="evidence at protein level"/>
<accession>Q9S8M3</accession>
<sequence>RNCESLSHRFKGPCTRDSNC</sequence>
<dbReference type="AlphaFoldDB" id="Q9S8M3"/>
<feature type="domain" description="Knottins-like" evidence="1">
    <location>
        <begin position="1"/>
        <end position="20"/>
    </location>
</feature>
<dbReference type="Pfam" id="PF00304">
    <property type="entry name" value="Gamma-thionin"/>
    <property type="match status" value="1"/>
</dbReference>
<reference key="1">
    <citation type="journal article" date="1994" name="Eur. J. Biochem.">
        <title>Pseudothionin-St1, a potato peptide active against potato pathogens.</title>
        <authorList>
            <person name="Moreno M."/>
            <person name="Segura A."/>
            <person name="Garcia-Olmedo F."/>
        </authorList>
    </citation>
    <scope>PROTEIN SEQUENCE</scope>
</reference>
<dbReference type="InterPro" id="IPR003614">
    <property type="entry name" value="Knottins"/>
</dbReference>